<dbReference type="AlphaFoldDB" id="A0A9E2NZE9"/>
<organism evidence="5 6">
    <name type="scientific">Candidatus Treponema excrementipullorum</name>
    <dbReference type="NCBI Taxonomy" id="2838768"/>
    <lineage>
        <taxon>Bacteria</taxon>
        <taxon>Pseudomonadati</taxon>
        <taxon>Spirochaetota</taxon>
        <taxon>Spirochaetia</taxon>
        <taxon>Spirochaetales</taxon>
        <taxon>Treponemataceae</taxon>
        <taxon>Treponema</taxon>
    </lineage>
</organism>
<dbReference type="GO" id="GO:0000976">
    <property type="term" value="F:transcription cis-regulatory region binding"/>
    <property type="evidence" value="ECO:0007669"/>
    <property type="project" value="TreeGrafter"/>
</dbReference>
<dbReference type="InterPro" id="IPR010982">
    <property type="entry name" value="Lambda_DNA-bd_dom_sf"/>
</dbReference>
<dbReference type="EMBL" id="JAHLFV010000157">
    <property type="protein sequence ID" value="MBU3850220.1"/>
    <property type="molecule type" value="Genomic_DNA"/>
</dbReference>
<dbReference type="SMART" id="SM00354">
    <property type="entry name" value="HTH_LACI"/>
    <property type="match status" value="1"/>
</dbReference>
<dbReference type="PANTHER" id="PTHR30146:SF149">
    <property type="entry name" value="HTH-TYPE TRANSCRIPTIONAL REGULATOR EBGR"/>
    <property type="match status" value="1"/>
</dbReference>
<evidence type="ECO:0000256" key="1">
    <source>
        <dbReference type="ARBA" id="ARBA00023015"/>
    </source>
</evidence>
<dbReference type="PANTHER" id="PTHR30146">
    <property type="entry name" value="LACI-RELATED TRANSCRIPTIONAL REPRESSOR"/>
    <property type="match status" value="1"/>
</dbReference>
<name>A0A9E2NZE9_9SPIR</name>
<keyword evidence="1" id="KW-0805">Transcription regulation</keyword>
<dbReference type="PROSITE" id="PS00356">
    <property type="entry name" value="HTH_LACI_1"/>
    <property type="match status" value="1"/>
</dbReference>
<dbReference type="SUPFAM" id="SSF53822">
    <property type="entry name" value="Periplasmic binding protein-like I"/>
    <property type="match status" value="1"/>
</dbReference>
<dbReference type="Gene3D" id="1.10.260.40">
    <property type="entry name" value="lambda repressor-like DNA-binding domains"/>
    <property type="match status" value="1"/>
</dbReference>
<dbReference type="InterPro" id="IPR046335">
    <property type="entry name" value="LacI/GalR-like_sensor"/>
</dbReference>
<evidence type="ECO:0000256" key="2">
    <source>
        <dbReference type="ARBA" id="ARBA00023125"/>
    </source>
</evidence>
<evidence type="ECO:0000256" key="3">
    <source>
        <dbReference type="ARBA" id="ARBA00023163"/>
    </source>
</evidence>
<dbReference type="CDD" id="cd01544">
    <property type="entry name" value="PBP1_GalR"/>
    <property type="match status" value="1"/>
</dbReference>
<gene>
    <name evidence="5" type="ORF">IAA16_06610</name>
</gene>
<dbReference type="Proteomes" id="UP000823914">
    <property type="component" value="Unassembled WGS sequence"/>
</dbReference>
<proteinExistence type="predicted"/>
<dbReference type="Pfam" id="PF00356">
    <property type="entry name" value="LacI"/>
    <property type="match status" value="1"/>
</dbReference>
<reference evidence="5" key="1">
    <citation type="journal article" date="2021" name="PeerJ">
        <title>Extensive microbial diversity within the chicken gut microbiome revealed by metagenomics and culture.</title>
        <authorList>
            <person name="Gilroy R."/>
            <person name="Ravi A."/>
            <person name="Getino M."/>
            <person name="Pursley I."/>
            <person name="Horton D.L."/>
            <person name="Alikhan N.F."/>
            <person name="Baker D."/>
            <person name="Gharbi K."/>
            <person name="Hall N."/>
            <person name="Watson M."/>
            <person name="Adriaenssens E.M."/>
            <person name="Foster-Nyarko E."/>
            <person name="Jarju S."/>
            <person name="Secka A."/>
            <person name="Antonio M."/>
            <person name="Oren A."/>
            <person name="Chaudhuri R.R."/>
            <person name="La Ragione R."/>
            <person name="Hildebrand F."/>
            <person name="Pallen M.J."/>
        </authorList>
    </citation>
    <scope>NUCLEOTIDE SEQUENCE</scope>
    <source>
        <strain evidence="5">Gambia15-2214</strain>
    </source>
</reference>
<dbReference type="GO" id="GO:0003700">
    <property type="term" value="F:DNA-binding transcription factor activity"/>
    <property type="evidence" value="ECO:0007669"/>
    <property type="project" value="TreeGrafter"/>
</dbReference>
<feature type="domain" description="HTH lacI-type" evidence="4">
    <location>
        <begin position="3"/>
        <end position="48"/>
    </location>
</feature>
<reference evidence="5" key="2">
    <citation type="submission" date="2021-04" db="EMBL/GenBank/DDBJ databases">
        <authorList>
            <person name="Gilroy R."/>
        </authorList>
    </citation>
    <scope>NUCLEOTIDE SEQUENCE</scope>
    <source>
        <strain evidence="5">Gambia15-2214</strain>
    </source>
</reference>
<dbReference type="SUPFAM" id="SSF47413">
    <property type="entry name" value="lambda repressor-like DNA-binding domains"/>
    <property type="match status" value="1"/>
</dbReference>
<protein>
    <submittedName>
        <fullName evidence="5">LacI family DNA-binding transcriptional regulator</fullName>
    </submittedName>
</protein>
<dbReference type="PROSITE" id="PS50932">
    <property type="entry name" value="HTH_LACI_2"/>
    <property type="match status" value="1"/>
</dbReference>
<dbReference type="InterPro" id="IPR028082">
    <property type="entry name" value="Peripla_BP_I"/>
</dbReference>
<sequence length="345" mass="37562">MAVKLKDIASETGVSISTVSRILNKDATRKAGDKTAAKVIDAAQRMGFFSEGKNVRLSSSGISISKTYSIGCILTSAHETFVSPFFSAMLAAIENQLAKYQETFQYNLFVTSINAPGFSRFLTTDTLDCAIMLGRTSSDNINLLRNNIPNLVYAGANRISDDIDEVICDGYAGILAAMEYLVSLGHKKIGFLGPTRQEHNIGNEYRYSGYMEGLKRAGLSVNESWIKDTVLTTAGAYDAAMEMIREKNLPTALFCGNDTVALGAMKAFADCNISVPGDISIMGFDNIDMANYVKPALTTIAIPTKELGRLAVKILLDGVETGRKYPLRVNLPFHIVERESCRSIL</sequence>
<comment type="caution">
    <text evidence="5">The sequence shown here is derived from an EMBL/GenBank/DDBJ whole genome shotgun (WGS) entry which is preliminary data.</text>
</comment>
<dbReference type="InterPro" id="IPR000843">
    <property type="entry name" value="HTH_LacI"/>
</dbReference>
<evidence type="ECO:0000259" key="4">
    <source>
        <dbReference type="PROSITE" id="PS50932"/>
    </source>
</evidence>
<evidence type="ECO:0000313" key="5">
    <source>
        <dbReference type="EMBL" id="MBU3850220.1"/>
    </source>
</evidence>
<keyword evidence="2 5" id="KW-0238">DNA-binding</keyword>
<accession>A0A9E2NZE9</accession>
<dbReference type="Gene3D" id="3.40.50.2300">
    <property type="match status" value="2"/>
</dbReference>
<dbReference type="CDD" id="cd01392">
    <property type="entry name" value="HTH_LacI"/>
    <property type="match status" value="1"/>
</dbReference>
<dbReference type="Pfam" id="PF13377">
    <property type="entry name" value="Peripla_BP_3"/>
    <property type="match status" value="1"/>
</dbReference>
<evidence type="ECO:0000313" key="6">
    <source>
        <dbReference type="Proteomes" id="UP000823914"/>
    </source>
</evidence>
<keyword evidence="3" id="KW-0804">Transcription</keyword>